<feature type="coiled-coil region" evidence="1">
    <location>
        <begin position="454"/>
        <end position="488"/>
    </location>
</feature>
<evidence type="ECO:0000313" key="3">
    <source>
        <dbReference type="EMBL" id="RHZ12505.1"/>
    </source>
</evidence>
<dbReference type="AlphaFoldDB" id="A0A3R6YF99"/>
<feature type="domain" description="Protein kinase" evidence="2">
    <location>
        <begin position="95"/>
        <end position="457"/>
    </location>
</feature>
<comment type="caution">
    <text evidence="3">The sequence shown here is derived from an EMBL/GenBank/DDBJ whole genome shotgun (WGS) entry which is preliminary data.</text>
</comment>
<dbReference type="VEuPathDB" id="FungiDB:H257_03085"/>
<keyword evidence="1" id="KW-0175">Coiled coil</keyword>
<proteinExistence type="predicted"/>
<dbReference type="GO" id="GO:0004672">
    <property type="term" value="F:protein kinase activity"/>
    <property type="evidence" value="ECO:0007669"/>
    <property type="project" value="InterPro"/>
</dbReference>
<dbReference type="InterPro" id="IPR000719">
    <property type="entry name" value="Prot_kinase_dom"/>
</dbReference>
<sequence length="630" mass="69189">MNPTVCARGIEVLVLGFPVSAAMCDKESSLPIHYLSCNPSQTIDMTLKLQHYETFSLRNRVSGQSPLHLLGANESVHLAMLVALIDPGRHVPTSLKWLDDVWKQSLAMKLPVHYIIENPGIPSDMAYRLLANGSAYRLRYDIQEVPHVPHACVTYFNETISPATVYCAVDVALDSRTSKAVVLHYFSDRTTFQHLLTSLAQLDISSSDMTSVALVDSFDNARKRIRIEYAVPHDVARSLLVAHHVINQPSRDASPILDFCLVLEHPAATVDEIRTQIDPQALVTSLGQCISHWHTTAGLAHGNMTPRSIGFFPDRGGAFKLLPALTNQSTTASPPPLQIAYYPVTEPLYCAPEMAEVLLTRPFAVPTLASDMWQFGCTMYEVVTGMPLVTAIAPYSAMLPPKQLYHVIASLTDAVLEHVLTPLPTGIRDTLSHLLKVQPGARGHACSHDQEAIHMALQADVDQLTQMLLQAKTQLRHVELDRDALQRQLCELVDHFNGVLQDKEETKHVAAVTEMKRASLATQLDTMVHMVMSVIPLAQQVYGQSSDDFLAHTMADAANATVKPSYAIDQSTTPSSLVGLVKAHIRHTIVSKGCIAKWATSHSTNVPSLLDDHPFLGNPADCDASPNMYL</sequence>
<gene>
    <name evidence="3" type="ORF">DYB37_000910</name>
</gene>
<dbReference type="PROSITE" id="PS50011">
    <property type="entry name" value="PROTEIN_KINASE_DOM"/>
    <property type="match status" value="1"/>
</dbReference>
<protein>
    <recommendedName>
        <fullName evidence="2">Protein kinase domain-containing protein</fullName>
    </recommendedName>
</protein>
<dbReference type="GO" id="GO:0005524">
    <property type="term" value="F:ATP binding"/>
    <property type="evidence" value="ECO:0007669"/>
    <property type="project" value="InterPro"/>
</dbReference>
<evidence type="ECO:0000313" key="4">
    <source>
        <dbReference type="Proteomes" id="UP000285430"/>
    </source>
</evidence>
<name>A0A3R6YF99_APHAT</name>
<dbReference type="Gene3D" id="1.10.510.10">
    <property type="entry name" value="Transferase(Phosphotransferase) domain 1"/>
    <property type="match status" value="1"/>
</dbReference>
<dbReference type="Proteomes" id="UP000285430">
    <property type="component" value="Unassembled WGS sequence"/>
</dbReference>
<dbReference type="InterPro" id="IPR011009">
    <property type="entry name" value="Kinase-like_dom_sf"/>
</dbReference>
<reference evidence="3 4" key="1">
    <citation type="submission" date="2018-08" db="EMBL/GenBank/DDBJ databases">
        <title>Aphanomyces genome sequencing and annotation.</title>
        <authorList>
            <person name="Minardi D."/>
            <person name="Oidtmann B."/>
            <person name="Van Der Giezen M."/>
            <person name="Studholme D.J."/>
        </authorList>
    </citation>
    <scope>NUCLEOTIDE SEQUENCE [LARGE SCALE GENOMIC DNA]</scope>
    <source>
        <strain evidence="3 4">Da</strain>
    </source>
</reference>
<dbReference type="SUPFAM" id="SSF56112">
    <property type="entry name" value="Protein kinase-like (PK-like)"/>
    <property type="match status" value="1"/>
</dbReference>
<accession>A0A3R6YF99</accession>
<dbReference type="EMBL" id="QUTH01004714">
    <property type="protein sequence ID" value="RHZ12505.1"/>
    <property type="molecule type" value="Genomic_DNA"/>
</dbReference>
<evidence type="ECO:0000256" key="1">
    <source>
        <dbReference type="SAM" id="Coils"/>
    </source>
</evidence>
<evidence type="ECO:0000259" key="2">
    <source>
        <dbReference type="PROSITE" id="PS50011"/>
    </source>
</evidence>
<organism evidence="3 4">
    <name type="scientific">Aphanomyces astaci</name>
    <name type="common">Crayfish plague agent</name>
    <dbReference type="NCBI Taxonomy" id="112090"/>
    <lineage>
        <taxon>Eukaryota</taxon>
        <taxon>Sar</taxon>
        <taxon>Stramenopiles</taxon>
        <taxon>Oomycota</taxon>
        <taxon>Saprolegniomycetes</taxon>
        <taxon>Saprolegniales</taxon>
        <taxon>Verrucalvaceae</taxon>
        <taxon>Aphanomyces</taxon>
    </lineage>
</organism>